<feature type="region of interest" description="Disordered" evidence="8">
    <location>
        <begin position="489"/>
        <end position="510"/>
    </location>
</feature>
<keyword evidence="9" id="KW-0346">Stress response</keyword>
<evidence type="ECO:0000313" key="10">
    <source>
        <dbReference type="Proteomes" id="UP000192578"/>
    </source>
</evidence>
<keyword evidence="10" id="KW-1185">Reference proteome</keyword>
<dbReference type="Gene3D" id="3.30.420.40">
    <property type="match status" value="2"/>
</dbReference>
<evidence type="ECO:0000256" key="6">
    <source>
        <dbReference type="ARBA" id="ARBA00023186"/>
    </source>
</evidence>
<evidence type="ECO:0000256" key="7">
    <source>
        <dbReference type="ARBA" id="ARBA00040503"/>
    </source>
</evidence>
<dbReference type="AlphaFoldDB" id="A0A1W0X9U8"/>
<keyword evidence="6" id="KW-0143">Chaperone</keyword>
<evidence type="ECO:0000256" key="1">
    <source>
        <dbReference type="ARBA" id="ARBA00004319"/>
    </source>
</evidence>
<evidence type="ECO:0000256" key="4">
    <source>
        <dbReference type="ARBA" id="ARBA00022741"/>
    </source>
</evidence>
<comment type="similarity">
    <text evidence="2">Belongs to the heat shock protein 70 family.</text>
</comment>
<sequence length="543" mass="60703">MAAVGIDFGLANIRVAKLWPDGKLDIHRNSYDGRKSPTYLVLENSRYAYGDEARAQSLVDIHSSAFDVLRFLGLTIEFANETTSKHHYPFSLIPTGPSSQPSFLLYDQTCQRQVAVTVAELVETLLQRTFMEMSVDVPHMTTLAPVVLTVPSWWTPSRIQQLYDCAVTAGCGNVRLVESRVAALFGCFLYSLDPSTFPKKVLLVDIGATGTELTAWTTDVHNDQSEIAYHIWFPDGGGNAVDWQLVQFCQLALPQCDFGQDPLAVHRVRLECQDAKHRMSPASKSTKIYVPNLRNNCDLNLLLDAESFEEIGRPFADSLMNLVNTALYQCSWTSEDEFQILLVGGGSRLPIIRRTFRHFYGSRINPSVLLYADEAAAYGAAGLASMFAVEPRLDGIGPLDVHHRKLCKLFRQTGLSWDEQSADHLRAFVSSHLASAEQQRHHLSTSASETPMQIVEPTSRQSEKQMLKDQPSNIAERWANDIAVEETRANTGTSIPNSKDHTYEHINGPIINPLPTEIPNKDTLVYKFEDDDSDSDDTNENMY</sequence>
<evidence type="ECO:0000256" key="3">
    <source>
        <dbReference type="ARBA" id="ARBA00022729"/>
    </source>
</evidence>
<dbReference type="GO" id="GO:0005524">
    <property type="term" value="F:ATP binding"/>
    <property type="evidence" value="ECO:0007669"/>
    <property type="project" value="UniProtKB-KW"/>
</dbReference>
<evidence type="ECO:0000313" key="9">
    <source>
        <dbReference type="EMBL" id="OQV24180.1"/>
    </source>
</evidence>
<dbReference type="InterPro" id="IPR013126">
    <property type="entry name" value="Hsp_70_fam"/>
</dbReference>
<protein>
    <recommendedName>
        <fullName evidence="7">Hypoxia up-regulated protein 1</fullName>
    </recommendedName>
</protein>
<dbReference type="PANTHER" id="PTHR45639:SF3">
    <property type="entry name" value="HYPOXIA UP-REGULATED PROTEIN 1"/>
    <property type="match status" value="1"/>
</dbReference>
<dbReference type="PANTHER" id="PTHR45639">
    <property type="entry name" value="HSC70CB, ISOFORM G-RELATED"/>
    <property type="match status" value="1"/>
</dbReference>
<keyword evidence="4" id="KW-0547">Nucleotide-binding</keyword>
<comment type="caution">
    <text evidence="9">The sequence shown here is derived from an EMBL/GenBank/DDBJ whole genome shotgun (WGS) entry which is preliminary data.</text>
</comment>
<organism evidence="9 10">
    <name type="scientific">Hypsibius exemplaris</name>
    <name type="common">Freshwater tardigrade</name>
    <dbReference type="NCBI Taxonomy" id="2072580"/>
    <lineage>
        <taxon>Eukaryota</taxon>
        <taxon>Metazoa</taxon>
        <taxon>Ecdysozoa</taxon>
        <taxon>Tardigrada</taxon>
        <taxon>Eutardigrada</taxon>
        <taxon>Parachela</taxon>
        <taxon>Hypsibioidea</taxon>
        <taxon>Hypsibiidae</taxon>
        <taxon>Hypsibius</taxon>
    </lineage>
</organism>
<accession>A0A1W0X9U8</accession>
<dbReference type="InterPro" id="IPR018181">
    <property type="entry name" value="Heat_shock_70_CS"/>
</dbReference>
<keyword evidence="5" id="KW-0067">ATP-binding</keyword>
<dbReference type="GO" id="GO:0034663">
    <property type="term" value="C:endoplasmic reticulum chaperone complex"/>
    <property type="evidence" value="ECO:0007669"/>
    <property type="project" value="TreeGrafter"/>
</dbReference>
<dbReference type="Pfam" id="PF00012">
    <property type="entry name" value="HSP70"/>
    <property type="match status" value="1"/>
</dbReference>
<dbReference type="Gene3D" id="3.90.640.10">
    <property type="entry name" value="Actin, Chain A, domain 4"/>
    <property type="match status" value="1"/>
</dbReference>
<dbReference type="PRINTS" id="PR00301">
    <property type="entry name" value="HEATSHOCK70"/>
</dbReference>
<dbReference type="GO" id="GO:0030968">
    <property type="term" value="P:endoplasmic reticulum unfolded protein response"/>
    <property type="evidence" value="ECO:0007669"/>
    <property type="project" value="TreeGrafter"/>
</dbReference>
<dbReference type="Gene3D" id="3.30.30.30">
    <property type="match status" value="1"/>
</dbReference>
<evidence type="ECO:0000256" key="5">
    <source>
        <dbReference type="ARBA" id="ARBA00022840"/>
    </source>
</evidence>
<dbReference type="PROSITE" id="PS01036">
    <property type="entry name" value="HSP70_3"/>
    <property type="match status" value="1"/>
</dbReference>
<dbReference type="SUPFAM" id="SSF53067">
    <property type="entry name" value="Actin-like ATPase domain"/>
    <property type="match status" value="2"/>
</dbReference>
<proteinExistence type="inferred from homology"/>
<name>A0A1W0X9U8_HYPEX</name>
<dbReference type="OrthoDB" id="2963168at2759"/>
<evidence type="ECO:0000256" key="2">
    <source>
        <dbReference type="ARBA" id="ARBA00007381"/>
    </source>
</evidence>
<dbReference type="GO" id="GO:0140662">
    <property type="term" value="F:ATP-dependent protein folding chaperone"/>
    <property type="evidence" value="ECO:0007669"/>
    <property type="project" value="InterPro"/>
</dbReference>
<reference evidence="10" key="1">
    <citation type="submission" date="2017-01" db="EMBL/GenBank/DDBJ databases">
        <title>Comparative genomics of anhydrobiosis in the tardigrade Hypsibius dujardini.</title>
        <authorList>
            <person name="Yoshida Y."/>
            <person name="Koutsovoulos G."/>
            <person name="Laetsch D."/>
            <person name="Stevens L."/>
            <person name="Kumar S."/>
            <person name="Horikawa D."/>
            <person name="Ishino K."/>
            <person name="Komine S."/>
            <person name="Tomita M."/>
            <person name="Blaxter M."/>
            <person name="Arakawa K."/>
        </authorList>
    </citation>
    <scope>NUCLEOTIDE SEQUENCE [LARGE SCALE GENOMIC DNA]</scope>
    <source>
        <strain evidence="10">Z151</strain>
    </source>
</reference>
<evidence type="ECO:0000256" key="8">
    <source>
        <dbReference type="SAM" id="MobiDB-lite"/>
    </source>
</evidence>
<gene>
    <name evidence="9" type="ORF">BV898_02127</name>
</gene>
<dbReference type="EMBL" id="MTYJ01000008">
    <property type="protein sequence ID" value="OQV24180.1"/>
    <property type="molecule type" value="Genomic_DNA"/>
</dbReference>
<dbReference type="GO" id="GO:0005788">
    <property type="term" value="C:endoplasmic reticulum lumen"/>
    <property type="evidence" value="ECO:0007669"/>
    <property type="project" value="UniProtKB-SubCell"/>
</dbReference>
<keyword evidence="3" id="KW-0732">Signal</keyword>
<dbReference type="InterPro" id="IPR043129">
    <property type="entry name" value="ATPase_NBD"/>
</dbReference>
<comment type="subcellular location">
    <subcellularLocation>
        <location evidence="1">Endoplasmic reticulum lumen</location>
    </subcellularLocation>
</comment>
<dbReference type="Proteomes" id="UP000192578">
    <property type="component" value="Unassembled WGS sequence"/>
</dbReference>